<dbReference type="Gene3D" id="2.60.40.10">
    <property type="entry name" value="Immunoglobulins"/>
    <property type="match status" value="1"/>
</dbReference>
<comment type="caution">
    <text evidence="1">The sequence shown here is derived from an EMBL/GenBank/DDBJ whole genome shotgun (WGS) entry which is preliminary data.</text>
</comment>
<dbReference type="RefSeq" id="WP_309038931.1">
    <property type="nucleotide sequence ID" value="NZ_JAVIFY010000005.1"/>
</dbReference>
<dbReference type="Proteomes" id="UP001226574">
    <property type="component" value="Unassembled WGS sequence"/>
</dbReference>
<proteinExistence type="predicted"/>
<gene>
    <name evidence="1" type="ORF">RC083_09435</name>
</gene>
<sequence>MRDYEKNTNDNVAFTGTLKAETTWIPISNGGNFIIIPFIPTDKYSQPSNMNLVKLSNGVTITWNDIQHASKYRVEGLDSNGNWVLLREVDSNSVTFSPLPVGISSIRIMACSYISCANSGLWSNSVALKKQIIFIHTDLLGRPIAETDINGNLQ</sequence>
<protein>
    <submittedName>
        <fullName evidence="1">Uncharacterized protein</fullName>
    </submittedName>
</protein>
<dbReference type="EMBL" id="JAVIFY010000005">
    <property type="protein sequence ID" value="MDQ9091814.1"/>
    <property type="molecule type" value="Genomic_DNA"/>
</dbReference>
<organism evidence="1 2">
    <name type="scientific">Pseudoalteromonas haloplanktis</name>
    <name type="common">Alteromonas haloplanktis</name>
    <dbReference type="NCBI Taxonomy" id="228"/>
    <lineage>
        <taxon>Bacteria</taxon>
        <taxon>Pseudomonadati</taxon>
        <taxon>Pseudomonadota</taxon>
        <taxon>Gammaproteobacteria</taxon>
        <taxon>Alteromonadales</taxon>
        <taxon>Pseudoalteromonadaceae</taxon>
        <taxon>Pseudoalteromonas</taxon>
    </lineage>
</organism>
<accession>A0ABU1BE62</accession>
<name>A0ABU1BE62_PSEHA</name>
<evidence type="ECO:0000313" key="1">
    <source>
        <dbReference type="EMBL" id="MDQ9091814.1"/>
    </source>
</evidence>
<reference evidence="1 2" key="1">
    <citation type="submission" date="2023-08" db="EMBL/GenBank/DDBJ databases">
        <title>Pseudoalteromonas haloplanktis LL1 genome.</title>
        <authorList>
            <person name="Wu S."/>
        </authorList>
    </citation>
    <scope>NUCLEOTIDE SEQUENCE [LARGE SCALE GENOMIC DNA]</scope>
    <source>
        <strain evidence="1 2">LL1</strain>
    </source>
</reference>
<keyword evidence="2" id="KW-1185">Reference proteome</keyword>
<dbReference type="InterPro" id="IPR013783">
    <property type="entry name" value="Ig-like_fold"/>
</dbReference>
<evidence type="ECO:0000313" key="2">
    <source>
        <dbReference type="Proteomes" id="UP001226574"/>
    </source>
</evidence>